<dbReference type="Gene3D" id="3.40.50.150">
    <property type="entry name" value="Vaccinia Virus protein VP39"/>
    <property type="match status" value="1"/>
</dbReference>
<evidence type="ECO:0000313" key="2">
    <source>
        <dbReference type="Proteomes" id="UP000319783"/>
    </source>
</evidence>
<dbReference type="SUPFAM" id="SSF53335">
    <property type="entry name" value="S-adenosyl-L-methionine-dependent methyltransferases"/>
    <property type="match status" value="1"/>
</dbReference>
<dbReference type="InterPro" id="IPR029063">
    <property type="entry name" value="SAM-dependent_MTases_sf"/>
</dbReference>
<evidence type="ECO:0000313" key="1">
    <source>
        <dbReference type="EMBL" id="TLD41829.1"/>
    </source>
</evidence>
<proteinExistence type="predicted"/>
<dbReference type="Proteomes" id="UP000319783">
    <property type="component" value="Unassembled WGS sequence"/>
</dbReference>
<dbReference type="AlphaFoldDB" id="A0A533QBN4"/>
<gene>
    <name evidence="1" type="ORF">JETT_1919</name>
</gene>
<protein>
    <submittedName>
        <fullName evidence="1">Uncharacterized protein</fullName>
    </submittedName>
</protein>
<comment type="caution">
    <text evidence="1">The sequence shown here is derived from an EMBL/GenBank/DDBJ whole genome shotgun (WGS) entry which is preliminary data.</text>
</comment>
<sequence length="277" mass="32177">MRLVTFQEFNEIYQESVRTVFKYWTPQMQMEIATHCYSWSPNIFDFQGYLQASAIRFYKAYATFAENGCEQTICDIGGFWSVFPITLRKLGFAVTMTESLQYYSNSFNNLFKHAADWGVKVVSYDPFQAGAIVPGCFDVITIMAVLEHYPHSLKTFMDNITSMLNSKGILYIEVPNIAYWPKRISLLFGRTPLVQLREIYKSKVPFIGHHHEFTIGELRDLAKLSKLAIVQELYFNYSAQNNFFRRFIAQPLETLIQFAIPDTREVLAIVCQQYTKS</sequence>
<accession>A0A533QBN4</accession>
<dbReference type="EMBL" id="SULG01000035">
    <property type="protein sequence ID" value="TLD41829.1"/>
    <property type="molecule type" value="Genomic_DNA"/>
</dbReference>
<name>A0A533QBN4_9BACT</name>
<organism evidence="1 2">
    <name type="scientific">Candidatus Jettenia ecosi</name>
    <dbReference type="NCBI Taxonomy" id="2494326"/>
    <lineage>
        <taxon>Bacteria</taxon>
        <taxon>Pseudomonadati</taxon>
        <taxon>Planctomycetota</taxon>
        <taxon>Candidatus Brocadiia</taxon>
        <taxon>Candidatus Brocadiales</taxon>
        <taxon>Candidatus Brocadiaceae</taxon>
        <taxon>Candidatus Jettenia</taxon>
    </lineage>
</organism>
<dbReference type="Pfam" id="PF13489">
    <property type="entry name" value="Methyltransf_23"/>
    <property type="match status" value="1"/>
</dbReference>
<reference evidence="1 2" key="1">
    <citation type="submission" date="2019-04" db="EMBL/GenBank/DDBJ databases">
        <title>Genome of a novel bacterium Candidatus Jettenia ecosi reconstructed from metagenome of an anammox bioreactor.</title>
        <authorList>
            <person name="Mardanov A.V."/>
            <person name="Beletsky A.V."/>
            <person name="Ravin N.V."/>
            <person name="Botchkova E.A."/>
            <person name="Litti Y.V."/>
            <person name="Nozhevnikova A.N."/>
        </authorList>
    </citation>
    <scope>NUCLEOTIDE SEQUENCE [LARGE SCALE GENOMIC DNA]</scope>
    <source>
        <strain evidence="1">J2</strain>
    </source>
</reference>